<proteinExistence type="predicted"/>
<dbReference type="AlphaFoldDB" id="A0A261SV74"/>
<dbReference type="PANTHER" id="PTHR12192:SF2">
    <property type="entry name" value="GLUTATHIONE-SPECIFIC GAMMA-GLUTAMYLCYCLOTRANSFERASE 2"/>
    <property type="match status" value="1"/>
</dbReference>
<evidence type="ECO:0000313" key="6">
    <source>
        <dbReference type="Proteomes" id="UP000217005"/>
    </source>
</evidence>
<organism evidence="3 6">
    <name type="scientific">Bordetella genomosp. 1</name>
    <dbReference type="NCBI Taxonomy" id="1395607"/>
    <lineage>
        <taxon>Bacteria</taxon>
        <taxon>Pseudomonadati</taxon>
        <taxon>Pseudomonadota</taxon>
        <taxon>Betaproteobacteria</taxon>
        <taxon>Burkholderiales</taxon>
        <taxon>Alcaligenaceae</taxon>
        <taxon>Bordetella</taxon>
    </lineage>
</organism>
<dbReference type="Proteomes" id="UP000217005">
    <property type="component" value="Unassembled WGS sequence"/>
</dbReference>
<dbReference type="SUPFAM" id="SSF110857">
    <property type="entry name" value="Gamma-glutamyl cyclotransferase-like"/>
    <property type="match status" value="1"/>
</dbReference>
<comment type="caution">
    <text evidence="3">The sequence shown here is derived from an EMBL/GenBank/DDBJ whole genome shotgun (WGS) entry which is preliminary data.</text>
</comment>
<dbReference type="EMBL" id="NEVR01000001">
    <property type="protein sequence ID" value="OZI69119.1"/>
    <property type="molecule type" value="Genomic_DNA"/>
</dbReference>
<keyword evidence="5" id="KW-1185">Reference proteome</keyword>
<reference evidence="4 5" key="1">
    <citation type="submission" date="2017-05" db="EMBL/GenBank/DDBJ databases">
        <title>Complete and WGS of Bordetella genogroups.</title>
        <authorList>
            <person name="Spilker T."/>
            <person name="Lipuma J."/>
        </authorList>
    </citation>
    <scope>NUCLEOTIDE SEQUENCE [LARGE SCALE GENOMIC DNA]</scope>
    <source>
        <strain evidence="4 5">AU9795</strain>
    </source>
</reference>
<dbReference type="RefSeq" id="WP_094825040.1">
    <property type="nucleotide sequence ID" value="NZ_NEVL01000001.1"/>
</dbReference>
<dbReference type="Pfam" id="PF04752">
    <property type="entry name" value="ChaC"/>
    <property type="match status" value="1"/>
</dbReference>
<evidence type="ECO:0000256" key="2">
    <source>
        <dbReference type="ARBA" id="ARBA00023239"/>
    </source>
</evidence>
<accession>A0A261SV74</accession>
<dbReference type="InterPro" id="IPR013024">
    <property type="entry name" value="GGCT-like"/>
</dbReference>
<sequence length="219" mass="24410">MTLCVGGAASDGGPKTCLPLSVDDLLLGWNGTDDLWVFAYGSLIWRPDFPWQERRLATVRGYHRSLCLWSRDHRGSPDAPGLVFGLDRGGCCRGVAYRVASRDVRDTFHTLWQREMTRAAYTPRWLSCHTESDDCAVAPRGAPVRSLVFLLNRTCGDYAGALAEERLLATVRAARGHSGPCLDYVVETERALRAYGIHDWRLASLVRRLCESEPQTRAA</sequence>
<gene>
    <name evidence="4" type="ORF">CAL27_06655</name>
    <name evidence="3" type="ORF">CEG14_04025</name>
</gene>
<dbReference type="EC" id="4.3.2.7" evidence="1"/>
<dbReference type="GO" id="GO:0006751">
    <property type="term" value="P:glutathione catabolic process"/>
    <property type="evidence" value="ECO:0007669"/>
    <property type="project" value="InterPro"/>
</dbReference>
<evidence type="ECO:0000313" key="4">
    <source>
        <dbReference type="EMBL" id="OZI69119.1"/>
    </source>
</evidence>
<dbReference type="InterPro" id="IPR036568">
    <property type="entry name" value="GGCT-like_sf"/>
</dbReference>
<dbReference type="OrthoDB" id="9795692at2"/>
<reference evidence="3 6" key="2">
    <citation type="submission" date="2017-05" db="EMBL/GenBank/DDBJ databases">
        <title>Complete and WGS of Bordetella genogroups.</title>
        <authorList>
            <person name="Spilker T."/>
            <person name="LiPuma J."/>
        </authorList>
    </citation>
    <scope>NUCLEOTIDE SEQUENCE [LARGE SCALE GENOMIC DNA]</scope>
    <source>
        <strain evidence="3 6">AU17610</strain>
    </source>
</reference>
<name>A0A261SV74_9BORD</name>
<keyword evidence="3" id="KW-0808">Transferase</keyword>
<dbReference type="GO" id="GO:0016740">
    <property type="term" value="F:transferase activity"/>
    <property type="evidence" value="ECO:0007669"/>
    <property type="project" value="UniProtKB-KW"/>
</dbReference>
<dbReference type="GO" id="GO:0061928">
    <property type="term" value="F:glutathione specific gamma-glutamylcyclotransferase activity"/>
    <property type="evidence" value="ECO:0007669"/>
    <property type="project" value="UniProtKB-EC"/>
</dbReference>
<dbReference type="Gene3D" id="3.10.490.10">
    <property type="entry name" value="Gamma-glutamyl cyclotransferase-like"/>
    <property type="match status" value="1"/>
</dbReference>
<dbReference type="InterPro" id="IPR006840">
    <property type="entry name" value="ChaC"/>
</dbReference>
<dbReference type="EMBL" id="NEVL01000001">
    <property type="protein sequence ID" value="OZI40927.1"/>
    <property type="molecule type" value="Genomic_DNA"/>
</dbReference>
<dbReference type="Proteomes" id="UP000216354">
    <property type="component" value="Unassembled WGS sequence"/>
</dbReference>
<dbReference type="GO" id="GO:0005737">
    <property type="term" value="C:cytoplasm"/>
    <property type="evidence" value="ECO:0007669"/>
    <property type="project" value="TreeGrafter"/>
</dbReference>
<keyword evidence="2" id="KW-0456">Lyase</keyword>
<dbReference type="PANTHER" id="PTHR12192">
    <property type="entry name" value="CATION TRANSPORT PROTEIN CHAC-RELATED"/>
    <property type="match status" value="1"/>
</dbReference>
<evidence type="ECO:0000313" key="5">
    <source>
        <dbReference type="Proteomes" id="UP000216354"/>
    </source>
</evidence>
<dbReference type="CDD" id="cd06661">
    <property type="entry name" value="GGCT_like"/>
    <property type="match status" value="1"/>
</dbReference>
<evidence type="ECO:0000256" key="1">
    <source>
        <dbReference type="ARBA" id="ARBA00012344"/>
    </source>
</evidence>
<evidence type="ECO:0000313" key="3">
    <source>
        <dbReference type="EMBL" id="OZI40927.1"/>
    </source>
</evidence>
<protein>
    <recommendedName>
        <fullName evidence="1">glutathione-specific gamma-glutamylcyclotransferase</fullName>
        <ecNumber evidence="1">4.3.2.7</ecNumber>
    </recommendedName>
</protein>